<proteinExistence type="predicted"/>
<name>A0A9P0HTT8_NEZVI</name>
<accession>A0A9P0HTT8</accession>
<organism evidence="3 4">
    <name type="scientific">Nezara viridula</name>
    <name type="common">Southern green stink bug</name>
    <name type="synonym">Cimex viridulus</name>
    <dbReference type="NCBI Taxonomy" id="85310"/>
    <lineage>
        <taxon>Eukaryota</taxon>
        <taxon>Metazoa</taxon>
        <taxon>Ecdysozoa</taxon>
        <taxon>Arthropoda</taxon>
        <taxon>Hexapoda</taxon>
        <taxon>Insecta</taxon>
        <taxon>Pterygota</taxon>
        <taxon>Neoptera</taxon>
        <taxon>Paraneoptera</taxon>
        <taxon>Hemiptera</taxon>
        <taxon>Heteroptera</taxon>
        <taxon>Panheteroptera</taxon>
        <taxon>Pentatomomorpha</taxon>
        <taxon>Pentatomoidea</taxon>
        <taxon>Pentatomidae</taxon>
        <taxon>Pentatominae</taxon>
        <taxon>Nezara</taxon>
    </lineage>
</organism>
<dbReference type="AlphaFoldDB" id="A0A9P0HTT8"/>
<feature type="coiled-coil region" evidence="1">
    <location>
        <begin position="172"/>
        <end position="269"/>
    </location>
</feature>
<gene>
    <name evidence="3" type="ORF">NEZAVI_LOCUS15346</name>
</gene>
<feature type="region of interest" description="Disordered" evidence="2">
    <location>
        <begin position="1"/>
        <end position="30"/>
    </location>
</feature>
<evidence type="ECO:0000256" key="2">
    <source>
        <dbReference type="SAM" id="MobiDB-lite"/>
    </source>
</evidence>
<evidence type="ECO:0000313" key="4">
    <source>
        <dbReference type="Proteomes" id="UP001152798"/>
    </source>
</evidence>
<keyword evidence="1" id="KW-0175">Coiled coil</keyword>
<dbReference type="Gene3D" id="1.20.5.1160">
    <property type="entry name" value="Vasodilator-stimulated phosphoprotein"/>
    <property type="match status" value="1"/>
</dbReference>
<feature type="region of interest" description="Disordered" evidence="2">
    <location>
        <begin position="50"/>
        <end position="101"/>
    </location>
</feature>
<feature type="coiled-coil region" evidence="1">
    <location>
        <begin position="456"/>
        <end position="751"/>
    </location>
</feature>
<evidence type="ECO:0000313" key="3">
    <source>
        <dbReference type="EMBL" id="CAH1407675.1"/>
    </source>
</evidence>
<feature type="coiled-coil region" evidence="1">
    <location>
        <begin position="1002"/>
        <end position="1033"/>
    </location>
</feature>
<protein>
    <submittedName>
        <fullName evidence="3">Uncharacterized protein</fullName>
    </submittedName>
</protein>
<dbReference type="EMBL" id="OV725083">
    <property type="protein sequence ID" value="CAH1407675.1"/>
    <property type="molecule type" value="Genomic_DNA"/>
</dbReference>
<dbReference type="Proteomes" id="UP001152798">
    <property type="component" value="Chromosome 7"/>
</dbReference>
<sequence>MNGPGVSIFQGNDSIKLNNSNQKEEEEFLEDERIRNDELRSLINKAFSDLDEDDDSSISSSHCSLPCETGYNSTQNSVSGKENQYSRESSISSNFPSNHKTQLENNYIDHSDLINQIPYRGNSYQVPNNDGYSSHNDHCCQTNSFGHNAPPNHLEVYKQTDLNGMTQLKVLYDVRLREIEKLKNDLEAERDEKEHILRKLNVSEHDKKKLELNLNSCQSLLTESKKKILESEKEIVDLNENIKIIEKSKLELSNELEIVKEQLLHQQQKYIALERSDINIKREKQMDLVIESINSKHKTEINFLQQQLDAAIDKINRKEDDYKNLEKKLEEMEQKHAANLLNKCDSTIRQEATVKALLDEANKEKLELTRKINSLQQECNMLKNDLEQCQMFPKLKYLGNSSSEEKESDSFILLSSSWKPESKKKSMDLIQTDVVSKLKDELHRALIGQRAKRLEISKLQEQINHKDSIIKKMKEDEEYHLKQTENLKKDMDNIMQQAAKSRNLMQESEQAQLLLSLQSEIEKTIKENISKTEKISELEKEIEKIKGIEVSNKTKNHDYLKYYETEVDRLKTENELLLKNKELEWGREMEKLLTECDEIKQLYMEMKMNKDKVVESSKELKIKFEEVLKEKQELEDQLLKKEEDVKQLQDHILKLVEEKKIVEEKIKSDFQKEYRTMYEKQNDEIKELKLKIINATTSEEELKNLKNEIFVSKQRYLELEAALKRKFEEEMLKLNDENVILRDNLKKREAELTIRKICMTQKKDIGTVTDDLMVYETIYEQNLVEIKKLEDEIYHLRISEEEKNKEILELKASFERRLDEVLLELEKNLESKYQKEIALTEHRVKELSLKYLSEEIDKLQVEHVKDIQSVRNEELKKILHLKTVITEKEGEVNDLLLKVDELKKLIITYEEEKDQAARMMMQWVKEVETLKYDKEQILKEKESMKTCNQELIKAFEETKTKLKNTRKAALVYKRRLNEIKTGLSEKYKNLLIDIQQKVDDAVAEKEQEIEIKLNEIEKEYKNKEKLLRHEYDMNLVS</sequence>
<feature type="coiled-coil region" evidence="1">
    <location>
        <begin position="294"/>
        <end position="385"/>
    </location>
</feature>
<feature type="coiled-coil region" evidence="1">
    <location>
        <begin position="885"/>
        <end position="919"/>
    </location>
</feature>
<keyword evidence="4" id="KW-1185">Reference proteome</keyword>
<feature type="compositionally biased region" description="Polar residues" evidence="2">
    <location>
        <begin position="70"/>
        <end position="101"/>
    </location>
</feature>
<feature type="compositionally biased region" description="Polar residues" evidence="2">
    <location>
        <begin position="9"/>
        <end position="21"/>
    </location>
</feature>
<reference evidence="3" key="1">
    <citation type="submission" date="2022-01" db="EMBL/GenBank/DDBJ databases">
        <authorList>
            <person name="King R."/>
        </authorList>
    </citation>
    <scope>NUCLEOTIDE SEQUENCE</scope>
</reference>
<dbReference type="OrthoDB" id="25391at2759"/>
<evidence type="ECO:0000256" key="1">
    <source>
        <dbReference type="SAM" id="Coils"/>
    </source>
</evidence>